<accession>K0ICX2</accession>
<evidence type="ECO:0000313" key="1">
    <source>
        <dbReference type="EMBL" id="AFU57515.1"/>
    </source>
</evidence>
<keyword evidence="2" id="KW-1185">Reference proteome</keyword>
<evidence type="ECO:0000313" key="2">
    <source>
        <dbReference type="Proteomes" id="UP000008037"/>
    </source>
</evidence>
<dbReference type="RefSeq" id="WP_015018061.1">
    <property type="nucleotide sequence ID" value="NC_018719.1"/>
</dbReference>
<dbReference type="Proteomes" id="UP000008037">
    <property type="component" value="Chromosome"/>
</dbReference>
<dbReference type="GeneID" id="13796746"/>
<proteinExistence type="predicted"/>
<dbReference type="AlphaFoldDB" id="K0ICX2"/>
<protein>
    <submittedName>
        <fullName evidence="1">Putative transposase, IS605 OrfB family</fullName>
    </submittedName>
</protein>
<dbReference type="InParanoid" id="K0ICX2"/>
<name>K0ICX2_NITGG</name>
<dbReference type="EMBL" id="CP002408">
    <property type="protein sequence ID" value="AFU57515.1"/>
    <property type="molecule type" value="Genomic_DNA"/>
</dbReference>
<sequence>MSKAWRKLIRRQRDDFVHKTSKMLSDEGYTLIVFEKLNINNMVKNHSLASAIMDIYATWAELREYTLPTT</sequence>
<dbReference type="BioCyc" id="CNIT1237085:G1324-570-MONOMER"/>
<gene>
    <name evidence="1" type="ordered locus">Ngar_c05720</name>
</gene>
<dbReference type="KEGG" id="nga:Ngar_c05720"/>
<organism evidence="1 2">
    <name type="scientific">Nitrososphaera gargensis (strain Ga9.2)</name>
    <dbReference type="NCBI Taxonomy" id="1237085"/>
    <lineage>
        <taxon>Archaea</taxon>
        <taxon>Nitrososphaerota</taxon>
        <taxon>Nitrososphaeria</taxon>
        <taxon>Nitrososphaerales</taxon>
        <taxon>Nitrososphaeraceae</taxon>
        <taxon>Nitrososphaera</taxon>
    </lineage>
</organism>
<dbReference type="STRING" id="1237085.Ngar_c05720"/>
<dbReference type="HOGENOM" id="CLU_2748315_0_0_2"/>
<reference evidence="1 2" key="1">
    <citation type="journal article" date="2012" name="Environ. Microbiol.">
        <title>The genome of the ammonia-oxidizing Candidatus Nitrososphaera gargensis: insights into metabolic versatility and environmental adaptations.</title>
        <authorList>
            <person name="Spang A."/>
            <person name="Poehlein A."/>
            <person name="Offre P."/>
            <person name="Zumbragel S."/>
            <person name="Haider S."/>
            <person name="Rychlik N."/>
            <person name="Nowka B."/>
            <person name="Schmeisser C."/>
            <person name="Lebedeva E.V."/>
            <person name="Rattei T."/>
            <person name="Bohm C."/>
            <person name="Schmid M."/>
            <person name="Galushko A."/>
            <person name="Hatzenpichler R."/>
            <person name="Weinmaier T."/>
            <person name="Daniel R."/>
            <person name="Schleper C."/>
            <person name="Spieck E."/>
            <person name="Streit W."/>
            <person name="Wagner M."/>
        </authorList>
    </citation>
    <scope>NUCLEOTIDE SEQUENCE [LARGE SCALE GENOMIC DNA]</scope>
    <source>
        <strain evidence="2">Ga9.2</strain>
    </source>
</reference>